<organism evidence="1">
    <name type="scientific">hydrothermal vent metagenome</name>
    <dbReference type="NCBI Taxonomy" id="652676"/>
    <lineage>
        <taxon>unclassified sequences</taxon>
        <taxon>metagenomes</taxon>
        <taxon>ecological metagenomes</taxon>
    </lineage>
</organism>
<dbReference type="InterPro" id="IPR008928">
    <property type="entry name" value="6-hairpin_glycosidase_sf"/>
</dbReference>
<gene>
    <name evidence="1" type="ORF">MNB_SV-8-108</name>
</gene>
<reference evidence="1" key="1">
    <citation type="submission" date="2016-10" db="EMBL/GenBank/DDBJ databases">
        <authorList>
            <person name="de Groot N.N."/>
        </authorList>
    </citation>
    <scope>NUCLEOTIDE SEQUENCE</scope>
</reference>
<protein>
    <submittedName>
        <fullName evidence="1">Uncharacterized protein</fullName>
    </submittedName>
</protein>
<sequence>MKKIAMIEKIMSDFSKRTCLEKENCSPVRYLWTDAFAVCNYLELFKRTGKEKYKEEALLLVDQVHHILGKHRQDDIRTGWISGLSDVEGELHPTIGGLRIGKKRNERKRDEPQDERLEWEQDGQYFHYLTKWMHALNRVGDITDDPKYGRWAIELAKTAYERFTYVTPAGARRMVWKMSIDLSYPLVSSMGQHDPLDGYITYLELSSTSLEYDRSSLDTEITGLSQMAQSINWDTDDPLGIGGLLSDSAFLTQLIIFEQKKELSELLSKLLKHASKGIELFLRADTLKYPAQYRLAFRELGLSIGLHGVKKMHSLLKKHADAFINNTFLLSQLEELEKYLLVSELIEDFWLENENQKSSTWIEHIDINSVMLATSLDPDGYLGK</sequence>
<dbReference type="SUPFAM" id="SSF48208">
    <property type="entry name" value="Six-hairpin glycosidases"/>
    <property type="match status" value="1"/>
</dbReference>
<name>A0A1W1C8M4_9ZZZZ</name>
<dbReference type="GO" id="GO:0005975">
    <property type="term" value="P:carbohydrate metabolic process"/>
    <property type="evidence" value="ECO:0007669"/>
    <property type="project" value="InterPro"/>
</dbReference>
<evidence type="ECO:0000313" key="1">
    <source>
        <dbReference type="EMBL" id="SFV62041.1"/>
    </source>
</evidence>
<dbReference type="EMBL" id="FPHD01000058">
    <property type="protein sequence ID" value="SFV62041.1"/>
    <property type="molecule type" value="Genomic_DNA"/>
</dbReference>
<dbReference type="AlphaFoldDB" id="A0A1W1C8M4"/>
<proteinExistence type="predicted"/>
<accession>A0A1W1C8M4</accession>